<reference evidence="2 3" key="1">
    <citation type="journal article" date="2010" name="Nat. Biotechnol.">
        <title>Genome sequence of the model mushroom Schizophyllum commune.</title>
        <authorList>
            <person name="Ohm R.A."/>
            <person name="de Jong J.F."/>
            <person name="Lugones L.G."/>
            <person name="Aerts A."/>
            <person name="Kothe E."/>
            <person name="Stajich J.E."/>
            <person name="de Vries R.P."/>
            <person name="Record E."/>
            <person name="Levasseur A."/>
            <person name="Baker S.E."/>
            <person name="Bartholomew K.A."/>
            <person name="Coutinho P.M."/>
            <person name="Erdmann S."/>
            <person name="Fowler T.J."/>
            <person name="Gathman A.C."/>
            <person name="Lombard V."/>
            <person name="Henrissat B."/>
            <person name="Knabe N."/>
            <person name="Kuees U."/>
            <person name="Lilly W.W."/>
            <person name="Lindquist E."/>
            <person name="Lucas S."/>
            <person name="Magnuson J.K."/>
            <person name="Piumi F."/>
            <person name="Raudaskoski M."/>
            <person name="Salamov A."/>
            <person name="Schmutz J."/>
            <person name="Schwarze F.W.M.R."/>
            <person name="vanKuyk P.A."/>
            <person name="Horton J.S."/>
            <person name="Grigoriev I.V."/>
            <person name="Woesten H.A.B."/>
        </authorList>
    </citation>
    <scope>NUCLEOTIDE SEQUENCE [LARGE SCALE GENOMIC DNA]</scope>
    <source>
        <strain evidence="3">H4-8 / FGSC 9210</strain>
    </source>
</reference>
<gene>
    <name evidence="2" type="ORF">SCHCODRAFT_70404</name>
</gene>
<dbReference type="VEuPathDB" id="FungiDB:SCHCODRAFT_02639174"/>
<proteinExistence type="predicted"/>
<sequence>MIMIAMATKLLTVFLVLLCVKASPAPTRVSLLEPREELQKCTTEPYFPDDPKSCGICQQSYGDIDGCVDAAPVLANFSMIIFNPGAFVDVIRCACTDTFKSVFPQCADCFIKTNQSNVLDAPNLPDVVDGMRKVCALSSALLGNVSVTNNESVATSAPSPTSNAASAIPVGLGSLLPVAVAAALGVVGGALAL</sequence>
<accession>D8QG44</accession>
<dbReference type="OrthoDB" id="3361196at2759"/>
<name>D8QG44_SCHCM</name>
<evidence type="ECO:0000313" key="2">
    <source>
        <dbReference type="EMBL" id="EFI93535.1"/>
    </source>
</evidence>
<dbReference type="GeneID" id="9596850"/>
<dbReference type="AlphaFoldDB" id="D8QG44"/>
<dbReference type="eggNOG" id="ENOG502S8C1">
    <property type="taxonomic scope" value="Eukaryota"/>
</dbReference>
<keyword evidence="3" id="KW-1185">Reference proteome</keyword>
<keyword evidence="1" id="KW-0732">Signal</keyword>
<dbReference type="HOGENOM" id="CLU_114237_0_0_1"/>
<feature type="chain" id="PRO_5003120861" evidence="1">
    <location>
        <begin position="23"/>
        <end position="193"/>
    </location>
</feature>
<dbReference type="EMBL" id="GL377311">
    <property type="protein sequence ID" value="EFI93535.1"/>
    <property type="molecule type" value="Genomic_DNA"/>
</dbReference>
<evidence type="ECO:0000313" key="3">
    <source>
        <dbReference type="Proteomes" id="UP000007431"/>
    </source>
</evidence>
<dbReference type="OMA" id="SMVIFNP"/>
<organism evidence="3">
    <name type="scientific">Schizophyllum commune (strain H4-8 / FGSC 9210)</name>
    <name type="common">Split gill fungus</name>
    <dbReference type="NCBI Taxonomy" id="578458"/>
    <lineage>
        <taxon>Eukaryota</taxon>
        <taxon>Fungi</taxon>
        <taxon>Dikarya</taxon>
        <taxon>Basidiomycota</taxon>
        <taxon>Agaricomycotina</taxon>
        <taxon>Agaricomycetes</taxon>
        <taxon>Agaricomycetidae</taxon>
        <taxon>Agaricales</taxon>
        <taxon>Schizophyllaceae</taxon>
        <taxon>Schizophyllum</taxon>
    </lineage>
</organism>
<feature type="signal peptide" evidence="1">
    <location>
        <begin position="1"/>
        <end position="22"/>
    </location>
</feature>
<evidence type="ECO:0000256" key="1">
    <source>
        <dbReference type="SAM" id="SignalP"/>
    </source>
</evidence>
<dbReference type="InParanoid" id="D8QG44"/>
<protein>
    <submittedName>
        <fullName evidence="2">Uncharacterized protein</fullName>
    </submittedName>
</protein>
<dbReference type="Proteomes" id="UP000007431">
    <property type="component" value="Unassembled WGS sequence"/>
</dbReference>
<dbReference type="KEGG" id="scm:SCHCO_02639174"/>